<protein>
    <submittedName>
        <fullName evidence="1">Uncharacterized protein</fullName>
    </submittedName>
</protein>
<reference evidence="1 2" key="1">
    <citation type="submission" date="2016-07" db="EMBL/GenBank/DDBJ databases">
        <title>Genomic analysis of zinc-resistant bacterium Mucilaginibacter pedocola TBZ30.</title>
        <authorList>
            <person name="Huang J."/>
            <person name="Tang J."/>
        </authorList>
    </citation>
    <scope>NUCLEOTIDE SEQUENCE [LARGE SCALE GENOMIC DNA]</scope>
    <source>
        <strain evidence="1 2">TBZ30</strain>
    </source>
</reference>
<accession>A0A1S9PBK6</accession>
<name>A0A1S9PBK6_9SPHI</name>
<gene>
    <name evidence="1" type="ORF">BC343_11790</name>
</gene>
<dbReference type="EMBL" id="MBTF01000034">
    <property type="protein sequence ID" value="OOQ58309.1"/>
    <property type="molecule type" value="Genomic_DNA"/>
</dbReference>
<dbReference type="AlphaFoldDB" id="A0A1S9PBK6"/>
<sequence>MVVAHHLFAYEPLIKARVDEQPRGIAKSCGVKIFGTIFPMPRVFKTSADEMALNFTVFFERNNAPATAIQRIRKCRN</sequence>
<proteinExistence type="predicted"/>
<dbReference type="Proteomes" id="UP000189739">
    <property type="component" value="Unassembled WGS sequence"/>
</dbReference>
<evidence type="ECO:0000313" key="1">
    <source>
        <dbReference type="EMBL" id="OOQ58309.1"/>
    </source>
</evidence>
<evidence type="ECO:0000313" key="2">
    <source>
        <dbReference type="Proteomes" id="UP000189739"/>
    </source>
</evidence>
<keyword evidence="2" id="KW-1185">Reference proteome</keyword>
<comment type="caution">
    <text evidence="1">The sequence shown here is derived from an EMBL/GenBank/DDBJ whole genome shotgun (WGS) entry which is preliminary data.</text>
</comment>
<organism evidence="1 2">
    <name type="scientific">Mucilaginibacter pedocola</name>
    <dbReference type="NCBI Taxonomy" id="1792845"/>
    <lineage>
        <taxon>Bacteria</taxon>
        <taxon>Pseudomonadati</taxon>
        <taxon>Bacteroidota</taxon>
        <taxon>Sphingobacteriia</taxon>
        <taxon>Sphingobacteriales</taxon>
        <taxon>Sphingobacteriaceae</taxon>
        <taxon>Mucilaginibacter</taxon>
    </lineage>
</organism>